<reference evidence="2" key="1">
    <citation type="submission" date="2023-06" db="EMBL/GenBank/DDBJ databases">
        <authorList>
            <consortium name="Lawrence Berkeley National Laboratory"/>
            <person name="Ahrendt S."/>
            <person name="Sahu N."/>
            <person name="Indic B."/>
            <person name="Wong-Bajracharya J."/>
            <person name="Merenyi Z."/>
            <person name="Ke H.-M."/>
            <person name="Monk M."/>
            <person name="Kocsube S."/>
            <person name="Drula E."/>
            <person name="Lipzen A."/>
            <person name="Balint B."/>
            <person name="Henrissat B."/>
            <person name="Andreopoulos B."/>
            <person name="Martin F.M."/>
            <person name="Harder C.B."/>
            <person name="Rigling D."/>
            <person name="Ford K.L."/>
            <person name="Foster G.D."/>
            <person name="Pangilinan J."/>
            <person name="Papanicolaou A."/>
            <person name="Barry K."/>
            <person name="LaButti K."/>
            <person name="Viragh M."/>
            <person name="Koriabine M."/>
            <person name="Yan M."/>
            <person name="Riley R."/>
            <person name="Champramary S."/>
            <person name="Plett K.L."/>
            <person name="Tsai I.J."/>
            <person name="Slot J."/>
            <person name="Sipos G."/>
            <person name="Plett J."/>
            <person name="Nagy L.G."/>
            <person name="Grigoriev I.V."/>
        </authorList>
    </citation>
    <scope>NUCLEOTIDE SEQUENCE</scope>
    <source>
        <strain evidence="2">HWK02</strain>
    </source>
</reference>
<evidence type="ECO:0000256" key="1">
    <source>
        <dbReference type="SAM" id="MobiDB-lite"/>
    </source>
</evidence>
<keyword evidence="3" id="KW-1185">Reference proteome</keyword>
<dbReference type="Proteomes" id="UP001175228">
    <property type="component" value="Unassembled WGS sequence"/>
</dbReference>
<feature type="compositionally biased region" description="Basic and acidic residues" evidence="1">
    <location>
        <begin position="92"/>
        <end position="101"/>
    </location>
</feature>
<proteinExistence type="predicted"/>
<comment type="caution">
    <text evidence="2">The sequence shown here is derived from an EMBL/GenBank/DDBJ whole genome shotgun (WGS) entry which is preliminary data.</text>
</comment>
<feature type="region of interest" description="Disordered" evidence="1">
    <location>
        <begin position="82"/>
        <end position="109"/>
    </location>
</feature>
<accession>A0AA39Q0T5</accession>
<dbReference type="AlphaFoldDB" id="A0AA39Q0T5"/>
<sequence length="109" mass="13131">MVWKDRFHTELQLPDPVDKEASQHWIQCWQKDLSEIVRTLEFWKLFYIEGRKRRSQRTRERSGGLQRCEQIDMLEKWRSKAEGKEISNTGADTKEWTDSKAMEACGRKR</sequence>
<protein>
    <submittedName>
        <fullName evidence="2">Uncharacterized protein</fullName>
    </submittedName>
</protein>
<organism evidence="2 3">
    <name type="scientific">Armillaria luteobubalina</name>
    <dbReference type="NCBI Taxonomy" id="153913"/>
    <lineage>
        <taxon>Eukaryota</taxon>
        <taxon>Fungi</taxon>
        <taxon>Dikarya</taxon>
        <taxon>Basidiomycota</taxon>
        <taxon>Agaricomycotina</taxon>
        <taxon>Agaricomycetes</taxon>
        <taxon>Agaricomycetidae</taxon>
        <taxon>Agaricales</taxon>
        <taxon>Marasmiineae</taxon>
        <taxon>Physalacriaceae</taxon>
        <taxon>Armillaria</taxon>
    </lineage>
</organism>
<name>A0AA39Q0T5_9AGAR</name>
<evidence type="ECO:0000313" key="2">
    <source>
        <dbReference type="EMBL" id="KAK0493266.1"/>
    </source>
</evidence>
<dbReference type="EMBL" id="JAUEPU010000025">
    <property type="protein sequence ID" value="KAK0493266.1"/>
    <property type="molecule type" value="Genomic_DNA"/>
</dbReference>
<evidence type="ECO:0000313" key="3">
    <source>
        <dbReference type="Proteomes" id="UP001175228"/>
    </source>
</evidence>
<gene>
    <name evidence="2" type="ORF">EDD18DRAFT_1108058</name>
</gene>